<evidence type="ECO:0000313" key="2">
    <source>
        <dbReference type="EMBL" id="MEQ2216348.1"/>
    </source>
</evidence>
<gene>
    <name evidence="2" type="ORF">XENOCAPTIV_014732</name>
</gene>
<keyword evidence="3" id="KW-1185">Reference proteome</keyword>
<dbReference type="Proteomes" id="UP001434883">
    <property type="component" value="Unassembled WGS sequence"/>
</dbReference>
<evidence type="ECO:0000256" key="1">
    <source>
        <dbReference type="SAM" id="MobiDB-lite"/>
    </source>
</evidence>
<organism evidence="2 3">
    <name type="scientific">Xenoophorus captivus</name>
    <dbReference type="NCBI Taxonomy" id="1517983"/>
    <lineage>
        <taxon>Eukaryota</taxon>
        <taxon>Metazoa</taxon>
        <taxon>Chordata</taxon>
        <taxon>Craniata</taxon>
        <taxon>Vertebrata</taxon>
        <taxon>Euteleostomi</taxon>
        <taxon>Actinopterygii</taxon>
        <taxon>Neopterygii</taxon>
        <taxon>Teleostei</taxon>
        <taxon>Neoteleostei</taxon>
        <taxon>Acanthomorphata</taxon>
        <taxon>Ovalentaria</taxon>
        <taxon>Atherinomorphae</taxon>
        <taxon>Cyprinodontiformes</taxon>
        <taxon>Goodeidae</taxon>
        <taxon>Xenoophorus</taxon>
    </lineage>
</organism>
<proteinExistence type="predicted"/>
<sequence>KLRQGGGRGLRLHLFSGDKCDCAEVRAEVSGGESVPARSLKRDRDAMTVGLLLAEYARTPSNTSSTTMTEAHHCITSKWPEPS</sequence>
<feature type="region of interest" description="Disordered" evidence="1">
    <location>
        <begin position="60"/>
        <end position="83"/>
    </location>
</feature>
<dbReference type="EMBL" id="JAHRIN010070270">
    <property type="protein sequence ID" value="MEQ2216348.1"/>
    <property type="molecule type" value="Genomic_DNA"/>
</dbReference>
<feature type="non-terminal residue" evidence="2">
    <location>
        <position position="1"/>
    </location>
</feature>
<protein>
    <submittedName>
        <fullName evidence="2">Uncharacterized protein</fullName>
    </submittedName>
</protein>
<name>A0ABV0S7C0_9TELE</name>
<evidence type="ECO:0000313" key="3">
    <source>
        <dbReference type="Proteomes" id="UP001434883"/>
    </source>
</evidence>
<comment type="caution">
    <text evidence="2">The sequence shown here is derived from an EMBL/GenBank/DDBJ whole genome shotgun (WGS) entry which is preliminary data.</text>
</comment>
<reference evidence="2 3" key="1">
    <citation type="submission" date="2021-06" db="EMBL/GenBank/DDBJ databases">
        <authorList>
            <person name="Palmer J.M."/>
        </authorList>
    </citation>
    <scope>NUCLEOTIDE SEQUENCE [LARGE SCALE GENOMIC DNA]</scope>
    <source>
        <strain evidence="2 3">XC_2019</strain>
        <tissue evidence="2">Muscle</tissue>
    </source>
</reference>
<feature type="compositionally biased region" description="Polar residues" evidence="1">
    <location>
        <begin position="60"/>
        <end position="69"/>
    </location>
</feature>
<accession>A0ABV0S7C0</accession>